<evidence type="ECO:0000313" key="2">
    <source>
        <dbReference type="Proteomes" id="UP000430272"/>
    </source>
</evidence>
<name>A0A844YD27_9SPHN</name>
<organism evidence="1 2">
    <name type="scientific">Qipengyuania pelagi</name>
    <dbReference type="NCBI Taxonomy" id="994320"/>
    <lineage>
        <taxon>Bacteria</taxon>
        <taxon>Pseudomonadati</taxon>
        <taxon>Pseudomonadota</taxon>
        <taxon>Alphaproteobacteria</taxon>
        <taxon>Sphingomonadales</taxon>
        <taxon>Erythrobacteraceae</taxon>
        <taxon>Qipengyuania</taxon>
    </lineage>
</organism>
<comment type="caution">
    <text evidence="1">The sequence shown here is derived from an EMBL/GenBank/DDBJ whole genome shotgun (WGS) entry which is preliminary data.</text>
</comment>
<dbReference type="Proteomes" id="UP000430272">
    <property type="component" value="Unassembled WGS sequence"/>
</dbReference>
<dbReference type="RefSeq" id="WP_160661721.1">
    <property type="nucleotide sequence ID" value="NZ_BAABDV010000001.1"/>
</dbReference>
<dbReference type="AlphaFoldDB" id="A0A844YD27"/>
<dbReference type="EMBL" id="WTYD01000002">
    <property type="protein sequence ID" value="MXO54852.1"/>
    <property type="molecule type" value="Genomic_DNA"/>
</dbReference>
<keyword evidence="2" id="KW-1185">Reference proteome</keyword>
<evidence type="ECO:0000313" key="1">
    <source>
        <dbReference type="EMBL" id="MXO54852.1"/>
    </source>
</evidence>
<accession>A0A844YD27</accession>
<reference evidence="1 2" key="1">
    <citation type="submission" date="2019-12" db="EMBL/GenBank/DDBJ databases">
        <title>Genomic-based taxomic classification of the family Erythrobacteraceae.</title>
        <authorList>
            <person name="Xu L."/>
        </authorList>
    </citation>
    <scope>NUCLEOTIDE SEQUENCE [LARGE SCALE GENOMIC DNA]</scope>
    <source>
        <strain evidence="1 2">JCM 17468</strain>
    </source>
</reference>
<gene>
    <name evidence="1" type="ORF">GRI47_12665</name>
</gene>
<proteinExistence type="predicted"/>
<sequence length="355" mass="39734">MSDKETKITFGGRQARALCNMSHPARLDFISEGLPIILQSAQGFWRAAEALADGPREAAVLTGLAEEEAAKALILIDLVRCPVPEVGKRIGRIVKKTLYDHLSRMIYANAQSWRPTNIAQLQEYVDNERQGHLLEGGMSEYIVPNWSLYLRESTMYADIEVHEEGIPQWNDPNRWGGSTVTMRPIALQIVEALEALGVLTRAGLQATDQDHGKHDISPAAAQADRARLPVTMPRKSDSDMCRERYSTASLQSDAGADEHGRLRGVSDLNRYFADQRMLASNTVPIPGMEEKWRWRILPENRSQIRPRDKSSAVGPGCRWLVLLRFYRRLPNIPGGGRRRLSWVFNGPSDGARAQG</sequence>
<dbReference type="OrthoDB" id="7262970at2"/>
<protein>
    <submittedName>
        <fullName evidence="1">Uncharacterized protein</fullName>
    </submittedName>
</protein>